<geneLocation type="mitochondrion" evidence="2"/>
<proteinExistence type="predicted"/>
<dbReference type="AlphaFoldDB" id="A0A124GMV3"/>
<comment type="caution">
    <text evidence="2">The sequence shown here is derived from an EMBL/GenBank/DDBJ whole genome shotgun (WGS) entry which is preliminary data.</text>
</comment>
<protein>
    <submittedName>
        <fullName evidence="2">Uncharacterized protein</fullName>
    </submittedName>
</protein>
<dbReference type="EMBL" id="LKAM01000009">
    <property type="protein sequence ID" value="KUM46853.1"/>
    <property type="molecule type" value="Genomic_DNA"/>
</dbReference>
<evidence type="ECO:0000313" key="2">
    <source>
        <dbReference type="EMBL" id="KUM46853.1"/>
    </source>
</evidence>
<keyword evidence="1" id="KW-1133">Transmembrane helix</keyword>
<feature type="transmembrane region" description="Helical" evidence="1">
    <location>
        <begin position="58"/>
        <end position="78"/>
    </location>
</feature>
<accession>A0A124GMV3</accession>
<gene>
    <name evidence="2" type="ORF">ABT39_MTgene6308</name>
</gene>
<keyword evidence="2" id="KW-0496">Mitochondrion</keyword>
<name>A0A124GMV3_PICGL</name>
<reference evidence="2" key="1">
    <citation type="journal article" date="2015" name="Genome Biol. Evol.">
        <title>Organellar Genomes of White Spruce (Picea glauca): Assembly and Annotation.</title>
        <authorList>
            <person name="Jackman S.D."/>
            <person name="Warren R.L."/>
            <person name="Gibb E.A."/>
            <person name="Vandervalk B.P."/>
            <person name="Mohamadi H."/>
            <person name="Chu J."/>
            <person name="Raymond A."/>
            <person name="Pleasance S."/>
            <person name="Coope R."/>
            <person name="Wildung M.R."/>
            <person name="Ritland C.E."/>
            <person name="Bousquet J."/>
            <person name="Jones S.J."/>
            <person name="Bohlmann J."/>
            <person name="Birol I."/>
        </authorList>
    </citation>
    <scope>NUCLEOTIDE SEQUENCE [LARGE SCALE GENOMIC DNA]</scope>
    <source>
        <tissue evidence="2">Flushing bud</tissue>
    </source>
</reference>
<evidence type="ECO:0000256" key="1">
    <source>
        <dbReference type="SAM" id="Phobius"/>
    </source>
</evidence>
<keyword evidence="1" id="KW-0472">Membrane</keyword>
<organism evidence="2">
    <name type="scientific">Picea glauca</name>
    <name type="common">White spruce</name>
    <name type="synonym">Pinus glauca</name>
    <dbReference type="NCBI Taxonomy" id="3330"/>
    <lineage>
        <taxon>Eukaryota</taxon>
        <taxon>Viridiplantae</taxon>
        <taxon>Streptophyta</taxon>
        <taxon>Embryophyta</taxon>
        <taxon>Tracheophyta</taxon>
        <taxon>Spermatophyta</taxon>
        <taxon>Pinopsida</taxon>
        <taxon>Pinidae</taxon>
        <taxon>Conifers I</taxon>
        <taxon>Pinales</taxon>
        <taxon>Pinaceae</taxon>
        <taxon>Picea</taxon>
    </lineage>
</organism>
<sequence>MYLCPFFILRIYQSPPDLLLNMPDRPVLFLFSLSNIYIFFFPYPLMALGRSTPPVLVYGYHRLQVFLVGILMEWNVLVGRRCGYGSISVLLFISSSIA</sequence>
<feature type="transmembrane region" description="Helical" evidence="1">
    <location>
        <begin position="27"/>
        <end position="46"/>
    </location>
</feature>
<keyword evidence="1" id="KW-0812">Transmembrane</keyword>